<dbReference type="EMBL" id="AJWJ01000129">
    <property type="protein sequence ID" value="KAF2074794.1"/>
    <property type="molecule type" value="Genomic_DNA"/>
</dbReference>
<gene>
    <name evidence="1" type="ORF">CYY_003897</name>
</gene>
<sequence length="503" mass="57725">MIPNTIQKKIITDYWIESKEESKSLIDADVSKQIIKHYLKSRLELALVSKYWFQQISILFSFNHRATSLCIDQFRFHEKIDNPFSLLSYSSQHSLSYIQSFQNDGACNKLEIPDSLNARFKDPNNNNNSSSFNLELYFSNLKCIKFIFFSLINDGVISIIELISKCNPSLNEFSIYCSWPDLKYLNSCQDSLLKMGGVTHFEINCAVGYKQTWDTNIEKEFCDQLYTFLKCHSNTLHTFTIQGNDVDLDLPLFCNTLPLIKDKVKVVNYENNSHIIENHTIEDTSLLFNTLNNIKQLDDYNLIFLSKKQNTALLTKNNISSFENGSPLSIVSTTRSKEFNVKLHKLQKPLVYSGSIKCLNISSKRGKVVGIDHINFALDPIHSHTGLDFLRIRHQIDIQVLSTFILSNPPIKHLLIDFNISLEKDICFLDAVSRNTSLTSIKITFEKDTMDRPDYSHLVSCIVQNKTLCFIILCGVSMDLVNNTLSSSFSIGQYQSRIVLKRF</sequence>
<accession>A0A8J4PXS5</accession>
<organism evidence="1 2">
    <name type="scientific">Polysphondylium violaceum</name>
    <dbReference type="NCBI Taxonomy" id="133409"/>
    <lineage>
        <taxon>Eukaryota</taxon>
        <taxon>Amoebozoa</taxon>
        <taxon>Evosea</taxon>
        <taxon>Eumycetozoa</taxon>
        <taxon>Dictyostelia</taxon>
        <taxon>Dictyosteliales</taxon>
        <taxon>Dictyosteliaceae</taxon>
        <taxon>Polysphondylium</taxon>
    </lineage>
</organism>
<protein>
    <submittedName>
        <fullName evidence="1">Uncharacterized protein</fullName>
    </submittedName>
</protein>
<evidence type="ECO:0000313" key="2">
    <source>
        <dbReference type="Proteomes" id="UP000695562"/>
    </source>
</evidence>
<evidence type="ECO:0000313" key="1">
    <source>
        <dbReference type="EMBL" id="KAF2074794.1"/>
    </source>
</evidence>
<reference evidence="1" key="1">
    <citation type="submission" date="2020-01" db="EMBL/GenBank/DDBJ databases">
        <title>Development of genomics and gene disruption for Polysphondylium violaceum indicates a role for the polyketide synthase stlB in stalk morphogenesis.</title>
        <authorList>
            <person name="Narita B."/>
            <person name="Kawabe Y."/>
            <person name="Kin K."/>
            <person name="Saito T."/>
            <person name="Gibbs R."/>
            <person name="Kuspa A."/>
            <person name="Muzny D."/>
            <person name="Queller D."/>
            <person name="Richards S."/>
            <person name="Strassman J."/>
            <person name="Sucgang R."/>
            <person name="Worley K."/>
            <person name="Schaap P."/>
        </authorList>
    </citation>
    <scope>NUCLEOTIDE SEQUENCE</scope>
    <source>
        <strain evidence="1">QSvi11</strain>
    </source>
</reference>
<name>A0A8J4PXS5_9MYCE</name>
<dbReference type="Proteomes" id="UP000695562">
    <property type="component" value="Unassembled WGS sequence"/>
</dbReference>
<proteinExistence type="predicted"/>
<keyword evidence="2" id="KW-1185">Reference proteome</keyword>
<dbReference type="AlphaFoldDB" id="A0A8J4PXS5"/>
<comment type="caution">
    <text evidence="1">The sequence shown here is derived from an EMBL/GenBank/DDBJ whole genome shotgun (WGS) entry which is preliminary data.</text>
</comment>